<organism evidence="1 2">
    <name type="scientific">Sulfitobacter porphyrae</name>
    <dbReference type="NCBI Taxonomy" id="1246864"/>
    <lineage>
        <taxon>Bacteria</taxon>
        <taxon>Pseudomonadati</taxon>
        <taxon>Pseudomonadota</taxon>
        <taxon>Alphaproteobacteria</taxon>
        <taxon>Rhodobacterales</taxon>
        <taxon>Roseobacteraceae</taxon>
        <taxon>Sulfitobacter</taxon>
    </lineage>
</organism>
<proteinExistence type="predicted"/>
<reference evidence="2" key="1">
    <citation type="journal article" date="2019" name="Int. J. Syst. Evol. Microbiol.">
        <title>The Global Catalogue of Microorganisms (GCM) 10K type strain sequencing project: providing services to taxonomists for standard genome sequencing and annotation.</title>
        <authorList>
            <consortium name="The Broad Institute Genomics Platform"/>
            <consortium name="The Broad Institute Genome Sequencing Center for Infectious Disease"/>
            <person name="Wu L."/>
            <person name="Ma J."/>
        </authorList>
    </citation>
    <scope>NUCLEOTIDE SEQUENCE [LARGE SCALE GENOMIC DNA]</scope>
    <source>
        <strain evidence="2">CCUG 66188</strain>
    </source>
</reference>
<sequence length="43" mass="5078">MGKRRLIFVRLTQDDRRQKLSPGIRARDAFIGKWPELARSLQP</sequence>
<gene>
    <name evidence="1" type="ORF">ACFQFQ_11625</name>
</gene>
<evidence type="ECO:0000313" key="2">
    <source>
        <dbReference type="Proteomes" id="UP001596353"/>
    </source>
</evidence>
<evidence type="ECO:0000313" key="1">
    <source>
        <dbReference type="EMBL" id="MFC6759992.1"/>
    </source>
</evidence>
<accession>A0ABW2B367</accession>
<dbReference type="EMBL" id="JBHSWG010000001">
    <property type="protein sequence ID" value="MFC6759992.1"/>
    <property type="molecule type" value="Genomic_DNA"/>
</dbReference>
<name>A0ABW2B367_9RHOB</name>
<comment type="caution">
    <text evidence="1">The sequence shown here is derived from an EMBL/GenBank/DDBJ whole genome shotgun (WGS) entry which is preliminary data.</text>
</comment>
<keyword evidence="2" id="KW-1185">Reference proteome</keyword>
<protein>
    <submittedName>
        <fullName evidence="1">Uncharacterized protein</fullName>
    </submittedName>
</protein>
<dbReference type="Proteomes" id="UP001596353">
    <property type="component" value="Unassembled WGS sequence"/>
</dbReference>